<dbReference type="InterPro" id="IPR022385">
    <property type="entry name" value="Rhs_assc_core"/>
</dbReference>
<dbReference type="PANTHER" id="PTHR32305:SF15">
    <property type="entry name" value="PROTEIN RHSA-RELATED"/>
    <property type="match status" value="1"/>
</dbReference>
<dbReference type="AlphaFoldDB" id="A0A022PDZ1"/>
<evidence type="ECO:0000313" key="1">
    <source>
        <dbReference type="EMBL" id="EYU13173.1"/>
    </source>
</evidence>
<proteinExistence type="predicted"/>
<evidence type="ECO:0000313" key="2">
    <source>
        <dbReference type="Proteomes" id="UP000023464"/>
    </source>
</evidence>
<reference evidence="1 2" key="1">
    <citation type="submission" date="2014-03" db="EMBL/GenBank/DDBJ databases">
        <title>Draft Genome of Photorhabdus luminescens BA1, an Egyptian Isolate.</title>
        <authorList>
            <person name="Ghazal S."/>
            <person name="Hurst S.G.IV."/>
            <person name="Morris K."/>
            <person name="Thomas K."/>
            <person name="Tisa L.S."/>
        </authorList>
    </citation>
    <scope>NUCLEOTIDE SEQUENCE [LARGE SCALE GENOMIC DNA]</scope>
    <source>
        <strain evidence="1 2">BA1</strain>
    </source>
</reference>
<organism evidence="1 2">
    <name type="scientific">Photorhabdus aegyptia</name>
    <dbReference type="NCBI Taxonomy" id="2805098"/>
    <lineage>
        <taxon>Bacteria</taxon>
        <taxon>Pseudomonadati</taxon>
        <taxon>Pseudomonadota</taxon>
        <taxon>Gammaproteobacteria</taxon>
        <taxon>Enterobacterales</taxon>
        <taxon>Morganellaceae</taxon>
        <taxon>Photorhabdus</taxon>
    </lineage>
</organism>
<dbReference type="InterPro" id="IPR050708">
    <property type="entry name" value="T6SS_VgrG/RHS"/>
</dbReference>
<name>A0A022PDZ1_9GAMM</name>
<accession>A0A022PDZ1</accession>
<gene>
    <name evidence="1" type="ORF">BA1DRAFT_04364</name>
</gene>
<dbReference type="EMBL" id="JFGV01000111">
    <property type="protein sequence ID" value="EYU13173.1"/>
    <property type="molecule type" value="Genomic_DNA"/>
</dbReference>
<dbReference type="Proteomes" id="UP000023464">
    <property type="component" value="Unassembled WGS sequence"/>
</dbReference>
<dbReference type="PATRIC" id="fig|1393736.3.peg.4449"/>
<dbReference type="PANTHER" id="PTHR32305">
    <property type="match status" value="1"/>
</dbReference>
<protein>
    <submittedName>
        <fullName evidence="1">Uncharacterized protein</fullName>
    </submittedName>
</protein>
<sequence length="211" mass="24090">MLTWGEPECWPVLTVNDPRNLTCHLRFCGQYEDEESGLFYNRHRYYESDTGQYLSPDPLNLSGGINPYGYVHDPVNWIDPLGLTGCSPSTVMPKKQLPHTVVNELKTFRGKDYHFGNQTFKLDKAGMKHILERHHPDFWDGSVKAKQSFFSRDMSVNNVTDAIGDIMKQNRDTLISKGSIGKYQISGQYKGQDYVVGFKNGRIGQFYPGKL</sequence>
<keyword evidence="2" id="KW-1185">Reference proteome</keyword>
<comment type="caution">
    <text evidence="1">The sequence shown here is derived from an EMBL/GenBank/DDBJ whole genome shotgun (WGS) entry which is preliminary data.</text>
</comment>
<dbReference type="Gene3D" id="2.180.10.10">
    <property type="entry name" value="RHS repeat-associated core"/>
    <property type="match status" value="1"/>
</dbReference>
<dbReference type="NCBIfam" id="TIGR03696">
    <property type="entry name" value="Rhs_assc_core"/>
    <property type="match status" value="1"/>
</dbReference>
<dbReference type="PRINTS" id="PR00394">
    <property type="entry name" value="RHSPROTEIN"/>
</dbReference>